<proteinExistence type="predicted"/>
<feature type="region of interest" description="Disordered" evidence="1">
    <location>
        <begin position="1"/>
        <end position="103"/>
    </location>
</feature>
<gene>
    <name evidence="2" type="ORF">HGA15_09440</name>
</gene>
<reference evidence="2 3" key="1">
    <citation type="submission" date="2020-04" db="EMBL/GenBank/DDBJ databases">
        <title>MicrobeNet Type strains.</title>
        <authorList>
            <person name="Nicholson A.C."/>
        </authorList>
    </citation>
    <scope>NUCLEOTIDE SEQUENCE [LARGE SCALE GENOMIC DNA]</scope>
    <source>
        <strain evidence="2 3">JCM 3332</strain>
    </source>
</reference>
<comment type="caution">
    <text evidence="2">The sequence shown here is derived from an EMBL/GenBank/DDBJ whole genome shotgun (WGS) entry which is preliminary data.</text>
</comment>
<accession>A0A846YF69</accession>
<sequence>MASAAHIHRTDLSDAGSEVAPPADAVMRRNQGRFAGHVGAAPPAGQCPHRRRGRGLSVPELPAGEVAGGDAAEAGVSPDGDGLMVGRRAYEPGAASAGVTPAR</sequence>
<dbReference type="Proteomes" id="UP000570678">
    <property type="component" value="Unassembled WGS sequence"/>
</dbReference>
<protein>
    <submittedName>
        <fullName evidence="2">Uncharacterized protein</fullName>
    </submittedName>
</protein>
<dbReference type="EMBL" id="JAAXOT010000004">
    <property type="protein sequence ID" value="NKY56370.1"/>
    <property type="molecule type" value="Genomic_DNA"/>
</dbReference>
<evidence type="ECO:0000313" key="2">
    <source>
        <dbReference type="EMBL" id="NKY56370.1"/>
    </source>
</evidence>
<dbReference type="RefSeq" id="WP_062977667.1">
    <property type="nucleotide sequence ID" value="NZ_JAAXOT010000004.1"/>
</dbReference>
<dbReference type="AlphaFoldDB" id="A0A846YF69"/>
<evidence type="ECO:0000313" key="3">
    <source>
        <dbReference type="Proteomes" id="UP000570678"/>
    </source>
</evidence>
<evidence type="ECO:0000256" key="1">
    <source>
        <dbReference type="SAM" id="MobiDB-lite"/>
    </source>
</evidence>
<feature type="compositionally biased region" description="Low complexity" evidence="1">
    <location>
        <begin position="63"/>
        <end position="76"/>
    </location>
</feature>
<name>A0A846YF69_9NOCA</name>
<organism evidence="2 3">
    <name type="scientific">Nocardia flavorosea</name>
    <dbReference type="NCBI Taxonomy" id="53429"/>
    <lineage>
        <taxon>Bacteria</taxon>
        <taxon>Bacillati</taxon>
        <taxon>Actinomycetota</taxon>
        <taxon>Actinomycetes</taxon>
        <taxon>Mycobacteriales</taxon>
        <taxon>Nocardiaceae</taxon>
        <taxon>Nocardia</taxon>
    </lineage>
</organism>
<keyword evidence="3" id="KW-1185">Reference proteome</keyword>